<keyword evidence="12" id="KW-1185">Reference proteome</keyword>
<gene>
    <name evidence="11" type="ORF">KP509_15G019200</name>
</gene>
<evidence type="ECO:0000256" key="9">
    <source>
        <dbReference type="SAM" id="MobiDB-lite"/>
    </source>
</evidence>
<evidence type="ECO:0000313" key="11">
    <source>
        <dbReference type="EMBL" id="KAH7404279.1"/>
    </source>
</evidence>
<dbReference type="Gene3D" id="1.20.58.150">
    <property type="entry name" value="ANTH domain"/>
    <property type="match status" value="1"/>
</dbReference>
<evidence type="ECO:0000256" key="8">
    <source>
        <dbReference type="ARBA" id="ARBA00023329"/>
    </source>
</evidence>
<dbReference type="OrthoDB" id="44015at2759"/>
<sequence>MAGIATQQSFRRALGALKDTTTVSLAKVNSEFKELDIAIVKATNHIECPPKDKHVRVIFQATSASRPRADVAYCLQALTRRLSKTHNWTVALKALIVVHRVLREGDPTFKEDISNYSRGRVQFLNLSNFKDDSSPLAWDYSAWVRTYALFLEEKLECMRILRYDVEAERIQGQSRTRDISTDELLEQLPALQQLLYRLVGCQPEGAAGRNYVIQYALALVLKESFKLYCAINDGIINLIDKFFEMQRHEAMKALEIYRRASQQADKLSEFYDSCKNLELARNFQFPSLAQPPQSFLATMEDYVKDAPRLMTVPKEIGDYNDEIPMTRLRITYYEKGEPEPEQEPEASPLPAHHDTSPDLVTPRTISSNDNYRSHEPDFLGLHEGHPDASALEESNALALAIVPSEYTSNGTAAHNPISHESTGWELAIVTNPSSNDSALQNSKMGGGFDQLTLDSLYESEQMRRSLYTTQNTYGSVSNPFSAGLNSQDPFSASNTIPPPPSVQLAAMAQQQQMMMIQQQQNFQQQQFFGAPAVSNPFVVPYAQNPPQQYQNNPFGNPGLL</sequence>
<dbReference type="GO" id="GO:0005794">
    <property type="term" value="C:Golgi apparatus"/>
    <property type="evidence" value="ECO:0007669"/>
    <property type="project" value="UniProtKB-SubCell"/>
</dbReference>
<keyword evidence="4" id="KW-0254">Endocytosis</keyword>
<dbReference type="GO" id="GO:0048268">
    <property type="term" value="P:clathrin coat assembly"/>
    <property type="evidence" value="ECO:0007669"/>
    <property type="project" value="InterPro"/>
</dbReference>
<keyword evidence="7" id="KW-0168">Coated pit</keyword>
<dbReference type="CDD" id="cd03564">
    <property type="entry name" value="ANTH_N"/>
    <property type="match status" value="1"/>
</dbReference>
<dbReference type="SUPFAM" id="SSF89009">
    <property type="entry name" value="GAT-like domain"/>
    <property type="match status" value="1"/>
</dbReference>
<dbReference type="GO" id="GO:0005546">
    <property type="term" value="F:phosphatidylinositol-4,5-bisphosphate binding"/>
    <property type="evidence" value="ECO:0007669"/>
    <property type="project" value="TreeGrafter"/>
</dbReference>
<evidence type="ECO:0000256" key="2">
    <source>
        <dbReference type="ARBA" id="ARBA00004555"/>
    </source>
</evidence>
<evidence type="ECO:0000256" key="1">
    <source>
        <dbReference type="ARBA" id="ARBA00004132"/>
    </source>
</evidence>
<dbReference type="PROSITE" id="PS50942">
    <property type="entry name" value="ENTH"/>
    <property type="match status" value="1"/>
</dbReference>
<feature type="region of interest" description="Disordered" evidence="9">
    <location>
        <begin position="336"/>
        <end position="373"/>
    </location>
</feature>
<protein>
    <recommendedName>
        <fullName evidence="10">ENTH domain-containing protein</fullName>
    </recommendedName>
</protein>
<reference evidence="11" key="1">
    <citation type="submission" date="2021-08" db="EMBL/GenBank/DDBJ databases">
        <title>WGS assembly of Ceratopteris richardii.</title>
        <authorList>
            <person name="Marchant D.B."/>
            <person name="Chen G."/>
            <person name="Jenkins J."/>
            <person name="Shu S."/>
            <person name="Leebens-Mack J."/>
            <person name="Grimwood J."/>
            <person name="Schmutz J."/>
            <person name="Soltis P."/>
            <person name="Soltis D."/>
            <person name="Chen Z.-H."/>
        </authorList>
    </citation>
    <scope>NUCLEOTIDE SEQUENCE</scope>
    <source>
        <strain evidence="11">Whitten #5841</strain>
        <tissue evidence="11">Leaf</tissue>
    </source>
</reference>
<dbReference type="SMART" id="SM00273">
    <property type="entry name" value="ENTH"/>
    <property type="match status" value="1"/>
</dbReference>
<evidence type="ECO:0000256" key="7">
    <source>
        <dbReference type="ARBA" id="ARBA00023176"/>
    </source>
</evidence>
<dbReference type="AlphaFoldDB" id="A0A8T2T5S5"/>
<dbReference type="GO" id="GO:0006900">
    <property type="term" value="P:vesicle budding from membrane"/>
    <property type="evidence" value="ECO:0007669"/>
    <property type="project" value="TreeGrafter"/>
</dbReference>
<dbReference type="Pfam" id="PF07651">
    <property type="entry name" value="ANTH"/>
    <property type="match status" value="1"/>
</dbReference>
<evidence type="ECO:0000313" key="12">
    <source>
        <dbReference type="Proteomes" id="UP000825935"/>
    </source>
</evidence>
<dbReference type="FunFam" id="1.20.58.150:FF:000003">
    <property type="entry name" value="Putative clathrin assembly protein"/>
    <property type="match status" value="1"/>
</dbReference>
<feature type="compositionally biased region" description="Low complexity" evidence="9">
    <location>
        <begin position="544"/>
        <end position="560"/>
    </location>
</feature>
<dbReference type="GO" id="GO:0072583">
    <property type="term" value="P:clathrin-dependent endocytosis"/>
    <property type="evidence" value="ECO:0007669"/>
    <property type="project" value="InterPro"/>
</dbReference>
<dbReference type="InterPro" id="IPR011417">
    <property type="entry name" value="ANTH_dom"/>
</dbReference>
<dbReference type="FunFam" id="1.25.40.90:FF:000005">
    <property type="entry name" value="Clathrin assembly protein AP180"/>
    <property type="match status" value="1"/>
</dbReference>
<evidence type="ECO:0000259" key="10">
    <source>
        <dbReference type="PROSITE" id="PS50942"/>
    </source>
</evidence>
<accession>A0A8T2T5S5</accession>
<keyword evidence="5" id="KW-0333">Golgi apparatus</keyword>
<dbReference type="PANTHER" id="PTHR22951">
    <property type="entry name" value="CLATHRIN ASSEMBLY PROTEIN"/>
    <property type="match status" value="1"/>
</dbReference>
<keyword evidence="6" id="KW-0472">Membrane</keyword>
<dbReference type="GO" id="GO:0005545">
    <property type="term" value="F:1-phosphatidylinositol binding"/>
    <property type="evidence" value="ECO:0007669"/>
    <property type="project" value="InterPro"/>
</dbReference>
<dbReference type="PANTHER" id="PTHR22951:SF5">
    <property type="entry name" value="PHOSPHATIDYLINOSITOL-BINDING CLATHRIN ASSEMBLY PROTEIN LAP"/>
    <property type="match status" value="1"/>
</dbReference>
<keyword evidence="8" id="KW-0968">Cytoplasmic vesicle</keyword>
<organism evidence="11 12">
    <name type="scientific">Ceratopteris richardii</name>
    <name type="common">Triangle waterfern</name>
    <dbReference type="NCBI Taxonomy" id="49495"/>
    <lineage>
        <taxon>Eukaryota</taxon>
        <taxon>Viridiplantae</taxon>
        <taxon>Streptophyta</taxon>
        <taxon>Embryophyta</taxon>
        <taxon>Tracheophyta</taxon>
        <taxon>Polypodiopsida</taxon>
        <taxon>Polypodiidae</taxon>
        <taxon>Polypodiales</taxon>
        <taxon>Pteridineae</taxon>
        <taxon>Pteridaceae</taxon>
        <taxon>Parkerioideae</taxon>
        <taxon>Ceratopteris</taxon>
    </lineage>
</organism>
<proteinExistence type="predicted"/>
<evidence type="ECO:0000256" key="4">
    <source>
        <dbReference type="ARBA" id="ARBA00022583"/>
    </source>
</evidence>
<evidence type="ECO:0000256" key="3">
    <source>
        <dbReference type="ARBA" id="ARBA00004600"/>
    </source>
</evidence>
<name>A0A8T2T5S5_CERRI</name>
<dbReference type="InterPro" id="IPR045192">
    <property type="entry name" value="AP180-like"/>
</dbReference>
<dbReference type="GO" id="GO:0000149">
    <property type="term" value="F:SNARE binding"/>
    <property type="evidence" value="ECO:0007669"/>
    <property type="project" value="TreeGrafter"/>
</dbReference>
<dbReference type="OMA" id="MVPIKEP"/>
<feature type="domain" description="ENTH" evidence="10">
    <location>
        <begin position="27"/>
        <end position="165"/>
    </location>
</feature>
<evidence type="ECO:0000256" key="5">
    <source>
        <dbReference type="ARBA" id="ARBA00023034"/>
    </source>
</evidence>
<dbReference type="Gene3D" id="1.25.40.90">
    <property type="match status" value="1"/>
</dbReference>
<comment type="subcellular location">
    <subcellularLocation>
        <location evidence="1">Cytoplasmic vesicle</location>
        <location evidence="1">Clathrin-coated vesicle</location>
    </subcellularLocation>
    <subcellularLocation>
        <location evidence="2">Golgi apparatus</location>
    </subcellularLocation>
    <subcellularLocation>
        <location evidence="3">Membrane</location>
        <location evidence="3">Clathrin-coated pit</location>
    </subcellularLocation>
</comment>
<dbReference type="InterPro" id="IPR013809">
    <property type="entry name" value="ENTH"/>
</dbReference>
<dbReference type="InterPro" id="IPR008942">
    <property type="entry name" value="ENTH_VHS"/>
</dbReference>
<dbReference type="SUPFAM" id="SSF48464">
    <property type="entry name" value="ENTH/VHS domain"/>
    <property type="match status" value="1"/>
</dbReference>
<feature type="region of interest" description="Disordered" evidence="9">
    <location>
        <begin position="541"/>
        <end position="560"/>
    </location>
</feature>
<dbReference type="GO" id="GO:0032050">
    <property type="term" value="F:clathrin heavy chain binding"/>
    <property type="evidence" value="ECO:0007669"/>
    <property type="project" value="TreeGrafter"/>
</dbReference>
<dbReference type="InterPro" id="IPR048050">
    <property type="entry name" value="ANTH_N_plant"/>
</dbReference>
<dbReference type="GO" id="GO:0030136">
    <property type="term" value="C:clathrin-coated vesicle"/>
    <property type="evidence" value="ECO:0007669"/>
    <property type="project" value="UniProtKB-SubCell"/>
</dbReference>
<dbReference type="InterPro" id="IPR014712">
    <property type="entry name" value="ANTH_dom_sf"/>
</dbReference>
<dbReference type="GO" id="GO:0005905">
    <property type="term" value="C:clathrin-coated pit"/>
    <property type="evidence" value="ECO:0007669"/>
    <property type="project" value="UniProtKB-SubCell"/>
</dbReference>
<dbReference type="Proteomes" id="UP000825935">
    <property type="component" value="Chromosome 15"/>
</dbReference>
<comment type="caution">
    <text evidence="11">The sequence shown here is derived from an EMBL/GenBank/DDBJ whole genome shotgun (WGS) entry which is preliminary data.</text>
</comment>
<evidence type="ECO:0000256" key="6">
    <source>
        <dbReference type="ARBA" id="ARBA00023136"/>
    </source>
</evidence>
<dbReference type="EMBL" id="CM035420">
    <property type="protein sequence ID" value="KAH7404279.1"/>
    <property type="molecule type" value="Genomic_DNA"/>
</dbReference>